<evidence type="ECO:0000313" key="2">
    <source>
        <dbReference type="EMBL" id="TCD60093.1"/>
    </source>
</evidence>
<feature type="compositionally biased region" description="Basic residues" evidence="1">
    <location>
        <begin position="11"/>
        <end position="21"/>
    </location>
</feature>
<feature type="region of interest" description="Disordered" evidence="1">
    <location>
        <begin position="1"/>
        <end position="31"/>
    </location>
</feature>
<name>A0A4R0R2T2_9APHY</name>
<dbReference type="AlphaFoldDB" id="A0A4R0R2T2"/>
<reference evidence="2 3" key="1">
    <citation type="submission" date="2018-11" db="EMBL/GenBank/DDBJ databases">
        <title>Genome assembly of Steccherinum ochraceum LE-BIN_3174, the white-rot fungus of the Steccherinaceae family (The Residual Polyporoid clade, Polyporales, Basidiomycota).</title>
        <authorList>
            <person name="Fedorova T.V."/>
            <person name="Glazunova O.A."/>
            <person name="Landesman E.O."/>
            <person name="Moiseenko K.V."/>
            <person name="Psurtseva N.V."/>
            <person name="Savinova O.S."/>
            <person name="Shakhova N.V."/>
            <person name="Tyazhelova T.V."/>
            <person name="Vasina D.V."/>
        </authorList>
    </citation>
    <scope>NUCLEOTIDE SEQUENCE [LARGE SCALE GENOMIC DNA]</scope>
    <source>
        <strain evidence="2 3">LE-BIN_3174</strain>
    </source>
</reference>
<accession>A0A4R0R2T2</accession>
<comment type="caution">
    <text evidence="2">The sequence shown here is derived from an EMBL/GenBank/DDBJ whole genome shotgun (WGS) entry which is preliminary data.</text>
</comment>
<dbReference type="Proteomes" id="UP000292702">
    <property type="component" value="Unassembled WGS sequence"/>
</dbReference>
<keyword evidence="3" id="KW-1185">Reference proteome</keyword>
<evidence type="ECO:0000256" key="1">
    <source>
        <dbReference type="SAM" id="MobiDB-lite"/>
    </source>
</evidence>
<sequence>MAHITDPIGRRVPRCRPKARRSSSSTPFIGIKPRVPTLPPLVIRPSVLAARRASKAGFQDSASKSAAFAAAASFSDPNNDSEQQEEEIEWTIRIVPKHGESVYPRSKYGVVGRDSSETSVYTEG</sequence>
<gene>
    <name evidence="2" type="ORF">EIP91_010760</name>
</gene>
<protein>
    <submittedName>
        <fullName evidence="2">Uncharacterized protein</fullName>
    </submittedName>
</protein>
<evidence type="ECO:0000313" key="3">
    <source>
        <dbReference type="Proteomes" id="UP000292702"/>
    </source>
</evidence>
<proteinExistence type="predicted"/>
<dbReference type="EMBL" id="RWJN01000660">
    <property type="protein sequence ID" value="TCD60093.1"/>
    <property type="molecule type" value="Genomic_DNA"/>
</dbReference>
<organism evidence="2 3">
    <name type="scientific">Steccherinum ochraceum</name>
    <dbReference type="NCBI Taxonomy" id="92696"/>
    <lineage>
        <taxon>Eukaryota</taxon>
        <taxon>Fungi</taxon>
        <taxon>Dikarya</taxon>
        <taxon>Basidiomycota</taxon>
        <taxon>Agaricomycotina</taxon>
        <taxon>Agaricomycetes</taxon>
        <taxon>Polyporales</taxon>
        <taxon>Steccherinaceae</taxon>
        <taxon>Steccherinum</taxon>
    </lineage>
</organism>
<feature type="region of interest" description="Disordered" evidence="1">
    <location>
        <begin position="105"/>
        <end position="124"/>
    </location>
</feature>